<name>A0A511UZ63_9BACI</name>
<dbReference type="PANTHER" id="PTHR30354">
    <property type="entry name" value="GNT FAMILY GLUCONATE TRANSPORTER"/>
    <property type="match status" value="1"/>
</dbReference>
<dbReference type="Proteomes" id="UP000321491">
    <property type="component" value="Unassembled WGS sequence"/>
</dbReference>
<feature type="transmembrane region" description="Helical" evidence="1">
    <location>
        <begin position="329"/>
        <end position="352"/>
    </location>
</feature>
<dbReference type="AlphaFoldDB" id="A0A511UZ63"/>
<dbReference type="InterPro" id="IPR003474">
    <property type="entry name" value="Glcn_transporter"/>
</dbReference>
<feature type="transmembrane region" description="Helical" evidence="1">
    <location>
        <begin position="231"/>
        <end position="252"/>
    </location>
</feature>
<sequence>MLSIIGLIGSLALLIYFTMRGINIIISAVFCSLILALTGGLNIIEALTEYYMEGFTNFFKSWFLIFLAGAIFGKVMEDTRAAQSIAFWFQEKVGSKGAVLAVVGASAIMTYGGVSVYIVAFCVYPIAVSLFRHANLPHRFIPAALVFGSISFTMTSPGSPEIQNIIPTQHFGTTPMAGGWIGFLGAFIIMIAGGFALQKMVGKAVKNGETFQLPYKDTTFKHSTNEKLPHILISLIPLIIVVSVVNILSKYIVTEEAVLVALVIGALMAWILMFPYTKTHMTILTKGTENALVAIANTCGVVGFGAVASQVPAFSTIVDKLTNMPGLEYVGLAIAVTLIAGITGSAAGRLGIALPILAPIYLAQGLDPGAMHRISAFASGGLDSLPHNGYIVTTVQGVCRETHQKAYKPIFMISVVIPTIVLFFVVLLYTFF</sequence>
<dbReference type="Pfam" id="PF02447">
    <property type="entry name" value="GntP_permease"/>
    <property type="match status" value="1"/>
</dbReference>
<feature type="transmembrane region" description="Helical" evidence="1">
    <location>
        <begin position="58"/>
        <end position="76"/>
    </location>
</feature>
<dbReference type="GO" id="GO:0005886">
    <property type="term" value="C:plasma membrane"/>
    <property type="evidence" value="ECO:0007669"/>
    <property type="project" value="TreeGrafter"/>
</dbReference>
<feature type="transmembrane region" description="Helical" evidence="1">
    <location>
        <begin position="258"/>
        <end position="277"/>
    </location>
</feature>
<accession>A0A511UZ63</accession>
<protein>
    <submittedName>
        <fullName evidence="2">Permease</fullName>
    </submittedName>
</protein>
<comment type="caution">
    <text evidence="2">The sequence shown here is derived from an EMBL/GenBank/DDBJ whole genome shotgun (WGS) entry which is preliminary data.</text>
</comment>
<keyword evidence="1" id="KW-0812">Transmembrane</keyword>
<organism evidence="2 3">
    <name type="scientific">Cerasibacillus quisquiliarum</name>
    <dbReference type="NCBI Taxonomy" id="227865"/>
    <lineage>
        <taxon>Bacteria</taxon>
        <taxon>Bacillati</taxon>
        <taxon>Bacillota</taxon>
        <taxon>Bacilli</taxon>
        <taxon>Bacillales</taxon>
        <taxon>Bacillaceae</taxon>
        <taxon>Cerasibacillus</taxon>
    </lineage>
</organism>
<dbReference type="EMBL" id="BJXW01000025">
    <property type="protein sequence ID" value="GEN31934.1"/>
    <property type="molecule type" value="Genomic_DNA"/>
</dbReference>
<keyword evidence="3" id="KW-1185">Reference proteome</keyword>
<proteinExistence type="predicted"/>
<gene>
    <name evidence="2" type="ORF">CQU01_21720</name>
</gene>
<dbReference type="OrthoDB" id="86125at2"/>
<feature type="transmembrane region" description="Helical" evidence="1">
    <location>
        <begin position="289"/>
        <end position="309"/>
    </location>
</feature>
<feature type="transmembrane region" description="Helical" evidence="1">
    <location>
        <begin position="410"/>
        <end position="431"/>
    </location>
</feature>
<dbReference type="PANTHER" id="PTHR30354:SF7">
    <property type="entry name" value="BLL7963 PROTEIN"/>
    <property type="match status" value="1"/>
</dbReference>
<feature type="transmembrane region" description="Helical" evidence="1">
    <location>
        <begin position="177"/>
        <end position="197"/>
    </location>
</feature>
<dbReference type="GO" id="GO:0015128">
    <property type="term" value="F:gluconate transmembrane transporter activity"/>
    <property type="evidence" value="ECO:0007669"/>
    <property type="project" value="InterPro"/>
</dbReference>
<keyword evidence="1" id="KW-1133">Transmembrane helix</keyword>
<reference evidence="2 3" key="1">
    <citation type="submission" date="2019-07" db="EMBL/GenBank/DDBJ databases">
        <title>Whole genome shotgun sequence of Cerasibacillus quisquiliarum NBRC 102429.</title>
        <authorList>
            <person name="Hosoyama A."/>
            <person name="Uohara A."/>
            <person name="Ohji S."/>
            <person name="Ichikawa N."/>
        </authorList>
    </citation>
    <scope>NUCLEOTIDE SEQUENCE [LARGE SCALE GENOMIC DNA]</scope>
    <source>
        <strain evidence="2 3">NBRC 102429</strain>
    </source>
</reference>
<feature type="transmembrane region" description="Helical" evidence="1">
    <location>
        <begin position="97"/>
        <end position="127"/>
    </location>
</feature>
<keyword evidence="1" id="KW-0472">Membrane</keyword>
<feature type="transmembrane region" description="Helical" evidence="1">
    <location>
        <begin position="12"/>
        <end position="38"/>
    </location>
</feature>
<evidence type="ECO:0000313" key="3">
    <source>
        <dbReference type="Proteomes" id="UP000321491"/>
    </source>
</evidence>
<evidence type="ECO:0000313" key="2">
    <source>
        <dbReference type="EMBL" id="GEN31934.1"/>
    </source>
</evidence>
<dbReference type="RefSeq" id="WP_146938309.1">
    <property type="nucleotide sequence ID" value="NZ_BJXW01000025.1"/>
</dbReference>
<evidence type="ECO:0000256" key="1">
    <source>
        <dbReference type="SAM" id="Phobius"/>
    </source>
</evidence>